<evidence type="ECO:0000313" key="4">
    <source>
        <dbReference type="RefSeq" id="XP_030634848.1"/>
    </source>
</evidence>
<dbReference type="PANTHER" id="PTHR14614:SF13">
    <property type="entry name" value="PROTEIN-LYSINE METHYLTRANSFERASE METTL21C"/>
    <property type="match status" value="1"/>
</dbReference>
<evidence type="ECO:0000256" key="1">
    <source>
        <dbReference type="ARBA" id="ARBA00022603"/>
    </source>
</evidence>
<dbReference type="AlphaFoldDB" id="A0A6J2VSB6"/>
<dbReference type="Gene3D" id="3.40.50.150">
    <property type="entry name" value="Vaccinia Virus protein VP39"/>
    <property type="match status" value="1"/>
</dbReference>
<keyword evidence="1" id="KW-0808">Transferase</keyword>
<protein>
    <submittedName>
        <fullName evidence="4">Protein-lysine methyltransferase METTL21C-like</fullName>
    </submittedName>
</protein>
<keyword evidence="1" id="KW-0489">Methyltransferase</keyword>
<proteinExistence type="predicted"/>
<dbReference type="InterPro" id="IPR019410">
    <property type="entry name" value="Methyltransf_16"/>
</dbReference>
<dbReference type="GO" id="GO:0032259">
    <property type="term" value="P:methylation"/>
    <property type="evidence" value="ECO:0007669"/>
    <property type="project" value="UniProtKB-KW"/>
</dbReference>
<evidence type="ECO:0000256" key="2">
    <source>
        <dbReference type="ARBA" id="ARBA00022691"/>
    </source>
</evidence>
<dbReference type="SUPFAM" id="SSF53335">
    <property type="entry name" value="S-adenosyl-L-methionine-dependent methyltransferases"/>
    <property type="match status" value="1"/>
</dbReference>
<dbReference type="Pfam" id="PF10294">
    <property type="entry name" value="Methyltransf_16"/>
    <property type="match status" value="1"/>
</dbReference>
<dbReference type="RefSeq" id="XP_030634848.1">
    <property type="nucleotide sequence ID" value="XM_030778988.1"/>
</dbReference>
<sequence>MAQLETQETGQHTKMCREHFVGYEIRINESHDFYGATVKSAAVALCRFLESNPEQINLRNKAVLELGAGTGLVSIVASLLGAWVTAVDIPGVHAILSTNLYWNTRGRCKYKPQVEALSYNDDLVRSFPHATYRYDYIMVADVVHQHHLHDKLLVAMRHFCQPGTSLIWADKICSQPEMVFTERFRRAFNTTLLAETEEVTIYMAVARKFWV</sequence>
<organism evidence="3 4">
    <name type="scientific">Chanos chanos</name>
    <name type="common">Milkfish</name>
    <name type="synonym">Mugil chanos</name>
    <dbReference type="NCBI Taxonomy" id="29144"/>
    <lineage>
        <taxon>Eukaryota</taxon>
        <taxon>Metazoa</taxon>
        <taxon>Chordata</taxon>
        <taxon>Craniata</taxon>
        <taxon>Vertebrata</taxon>
        <taxon>Euteleostomi</taxon>
        <taxon>Actinopterygii</taxon>
        <taxon>Neopterygii</taxon>
        <taxon>Teleostei</taxon>
        <taxon>Ostariophysi</taxon>
        <taxon>Gonorynchiformes</taxon>
        <taxon>Chanidae</taxon>
        <taxon>Chanos</taxon>
    </lineage>
</organism>
<dbReference type="PANTHER" id="PTHR14614">
    <property type="entry name" value="HEPATOCELLULAR CARCINOMA-ASSOCIATED ANTIGEN"/>
    <property type="match status" value="1"/>
</dbReference>
<dbReference type="OrthoDB" id="413520at2759"/>
<dbReference type="Proteomes" id="UP000504632">
    <property type="component" value="Chromosome 7"/>
</dbReference>
<name>A0A6J2VSB6_CHACN</name>
<keyword evidence="2" id="KW-0949">S-adenosyl-L-methionine</keyword>
<keyword evidence="3" id="KW-1185">Reference proteome</keyword>
<dbReference type="InParanoid" id="A0A6J2VSB6"/>
<gene>
    <name evidence="4" type="primary">LOC115816017</name>
</gene>
<dbReference type="GeneID" id="115816017"/>
<reference evidence="4" key="1">
    <citation type="submission" date="2025-08" db="UniProtKB">
        <authorList>
            <consortium name="RefSeq"/>
        </authorList>
    </citation>
    <scope>IDENTIFICATION</scope>
</reference>
<dbReference type="InterPro" id="IPR029063">
    <property type="entry name" value="SAM-dependent_MTases_sf"/>
</dbReference>
<accession>A0A6J2VSB6</accession>
<evidence type="ECO:0000313" key="3">
    <source>
        <dbReference type="Proteomes" id="UP000504632"/>
    </source>
</evidence>
<dbReference type="GO" id="GO:0008168">
    <property type="term" value="F:methyltransferase activity"/>
    <property type="evidence" value="ECO:0007669"/>
    <property type="project" value="UniProtKB-KW"/>
</dbReference>